<proteinExistence type="predicted"/>
<dbReference type="OrthoDB" id="5818554at2759"/>
<dbReference type="Proteomes" id="UP000276834">
    <property type="component" value="Unassembled WGS sequence"/>
</dbReference>
<dbReference type="AlphaFoldDB" id="A0A3L8SF24"/>
<organism evidence="1 2">
    <name type="scientific">Chloebia gouldiae</name>
    <name type="common">Gouldian finch</name>
    <name type="synonym">Erythrura gouldiae</name>
    <dbReference type="NCBI Taxonomy" id="44316"/>
    <lineage>
        <taxon>Eukaryota</taxon>
        <taxon>Metazoa</taxon>
        <taxon>Chordata</taxon>
        <taxon>Craniata</taxon>
        <taxon>Vertebrata</taxon>
        <taxon>Euteleostomi</taxon>
        <taxon>Archelosauria</taxon>
        <taxon>Archosauria</taxon>
        <taxon>Dinosauria</taxon>
        <taxon>Saurischia</taxon>
        <taxon>Theropoda</taxon>
        <taxon>Coelurosauria</taxon>
        <taxon>Aves</taxon>
        <taxon>Neognathae</taxon>
        <taxon>Neoaves</taxon>
        <taxon>Telluraves</taxon>
        <taxon>Australaves</taxon>
        <taxon>Passeriformes</taxon>
        <taxon>Passeroidea</taxon>
        <taxon>Passeridae</taxon>
        <taxon>Chloebia</taxon>
    </lineage>
</organism>
<sequence length="64" mass="6559">MSFLVAGLAPKKAKDKQAYTSILYGNGPGYSIRDGARPAASLPAAGTSLLGCVRAMGWLGTDSQ</sequence>
<accession>A0A3L8SF24</accession>
<reference evidence="1 2" key="1">
    <citation type="journal article" date="2018" name="Proc. R. Soc. B">
        <title>A non-coding region near Follistatin controls head colour polymorphism in the Gouldian finch.</title>
        <authorList>
            <person name="Toomey M.B."/>
            <person name="Marques C.I."/>
            <person name="Andrade P."/>
            <person name="Araujo P.M."/>
            <person name="Sabatino S."/>
            <person name="Gazda M.A."/>
            <person name="Afonso S."/>
            <person name="Lopes R.J."/>
            <person name="Corbo J.C."/>
            <person name="Carneiro M."/>
        </authorList>
    </citation>
    <scope>NUCLEOTIDE SEQUENCE [LARGE SCALE GENOMIC DNA]</scope>
    <source>
        <strain evidence="1">Red01</strain>
        <tissue evidence="1">Muscle</tissue>
    </source>
</reference>
<dbReference type="EMBL" id="QUSF01000026">
    <property type="protein sequence ID" value="RLW00729.1"/>
    <property type="molecule type" value="Genomic_DNA"/>
</dbReference>
<protein>
    <submittedName>
        <fullName evidence="1">Uncharacterized protein</fullName>
    </submittedName>
</protein>
<comment type="caution">
    <text evidence="1">The sequence shown here is derived from an EMBL/GenBank/DDBJ whole genome shotgun (WGS) entry which is preliminary data.</text>
</comment>
<gene>
    <name evidence="1" type="ORF">DV515_00008667</name>
</gene>
<name>A0A3L8SF24_CHLGU</name>
<evidence type="ECO:0000313" key="1">
    <source>
        <dbReference type="EMBL" id="RLW00729.1"/>
    </source>
</evidence>
<evidence type="ECO:0000313" key="2">
    <source>
        <dbReference type="Proteomes" id="UP000276834"/>
    </source>
</evidence>
<keyword evidence="2" id="KW-1185">Reference proteome</keyword>